<proteinExistence type="predicted"/>
<dbReference type="InParanoid" id="A0A1Y2DDM8"/>
<gene>
    <name evidence="1" type="ORF">BCR35DRAFT_210539</name>
</gene>
<keyword evidence="2" id="KW-1185">Reference proteome</keyword>
<dbReference type="EMBL" id="MCGR01000082">
    <property type="protein sequence ID" value="ORY57392.1"/>
    <property type="molecule type" value="Genomic_DNA"/>
</dbReference>
<name>A0A1Y2DDM8_9BASI</name>
<organism evidence="1 2">
    <name type="scientific">Leucosporidium creatinivorum</name>
    <dbReference type="NCBI Taxonomy" id="106004"/>
    <lineage>
        <taxon>Eukaryota</taxon>
        <taxon>Fungi</taxon>
        <taxon>Dikarya</taxon>
        <taxon>Basidiomycota</taxon>
        <taxon>Pucciniomycotina</taxon>
        <taxon>Microbotryomycetes</taxon>
        <taxon>Leucosporidiales</taxon>
        <taxon>Leucosporidium</taxon>
    </lineage>
</organism>
<dbReference type="AlphaFoldDB" id="A0A1Y2DDM8"/>
<evidence type="ECO:0000313" key="1">
    <source>
        <dbReference type="EMBL" id="ORY57392.1"/>
    </source>
</evidence>
<reference evidence="1 2" key="1">
    <citation type="submission" date="2016-07" db="EMBL/GenBank/DDBJ databases">
        <title>Pervasive Adenine N6-methylation of Active Genes in Fungi.</title>
        <authorList>
            <consortium name="DOE Joint Genome Institute"/>
            <person name="Mondo S.J."/>
            <person name="Dannebaum R.O."/>
            <person name="Kuo R.C."/>
            <person name="Labutti K."/>
            <person name="Haridas S."/>
            <person name="Kuo A."/>
            <person name="Salamov A."/>
            <person name="Ahrendt S.R."/>
            <person name="Lipzen A."/>
            <person name="Sullivan W."/>
            <person name="Andreopoulos W.B."/>
            <person name="Clum A."/>
            <person name="Lindquist E."/>
            <person name="Daum C."/>
            <person name="Ramamoorthy G.K."/>
            <person name="Gryganskyi A."/>
            <person name="Culley D."/>
            <person name="Magnuson J.K."/>
            <person name="James T.Y."/>
            <person name="O'Malley M.A."/>
            <person name="Stajich J.E."/>
            <person name="Spatafora J.W."/>
            <person name="Visel A."/>
            <person name="Grigoriev I.V."/>
        </authorList>
    </citation>
    <scope>NUCLEOTIDE SEQUENCE [LARGE SCALE GENOMIC DNA]</scope>
    <source>
        <strain evidence="1 2">62-1032</strain>
    </source>
</reference>
<sequence length="80" mass="8853">MRLELLPWPSVLLPCFWTFASWRARPSSLLVDLLMVGRTTRSSPPSSRPLLTAPTPILSLLRTTSSLSPLPPLSDALDRV</sequence>
<protein>
    <submittedName>
        <fullName evidence="1">Uncharacterized protein</fullName>
    </submittedName>
</protein>
<evidence type="ECO:0000313" key="2">
    <source>
        <dbReference type="Proteomes" id="UP000193467"/>
    </source>
</evidence>
<comment type="caution">
    <text evidence="1">The sequence shown here is derived from an EMBL/GenBank/DDBJ whole genome shotgun (WGS) entry which is preliminary data.</text>
</comment>
<accession>A0A1Y2DDM8</accession>
<dbReference type="Proteomes" id="UP000193467">
    <property type="component" value="Unassembled WGS sequence"/>
</dbReference>